<dbReference type="InterPro" id="IPR050316">
    <property type="entry name" value="Tyrosinase/Hemocyanin"/>
</dbReference>
<sequence length="598" mass="64952">MLAFSPQLSSLVALLLFATAFCSPVGSQTRKRQTESHGAFTSPNNETDGFYAIRGVQGSGVQSRYEIRTLQRDHPEMWNLFLLGLQRFMAVDQDDKLSYFQIAGIHGAPWVPWDGVEGEGNLGYCTHGSNIFGTWHRPYLALYEEAVQKHAAAVANEFPADVRATYQEAASRLRVPFWDWAMIPSSGGVLAPSISAETAEVTFTNGSRGTIPNPLHSYAFHPFTPTDFPFYPVTVWPTTVRRPTSPFGANSTSANGEVNADLTGNQESIRRSLFRLFVEPLTFQQFSNKAGGSEVGNLESIHDIIHVSFAAGHMAWIAASSFDPVFWLHHANIDRILALWQAIYPDTYVEPQPQSGSTYAIRQGEVQDTSSDLKPFHATSSGAFWTSTTSRDPTTFMYTYPELADRPSNATLIRRLRSLYDAGSALPGLDNATAAGIAAAPTSAARDWLVEIALPPAAALGSSTYSVRVFVGEPAGADPAAWARDPAYVGLAAAFAGAGGGDAARGEGTVVKTTVSVTEAVARRALEGRLESLEEGDVVAFLRRELRWRVERDFVEVAVEELESAGLGVVVKTAVVKTAAGMGEFPERVGEWRVYEVL</sequence>
<dbReference type="SUPFAM" id="SSF48056">
    <property type="entry name" value="Di-copper centre-containing domain"/>
    <property type="match status" value="1"/>
</dbReference>
<proteinExistence type="inferred from homology"/>
<dbReference type="Proteomes" id="UP000799766">
    <property type="component" value="Unassembled WGS sequence"/>
</dbReference>
<evidence type="ECO:0000256" key="4">
    <source>
        <dbReference type="ARBA" id="ARBA00022723"/>
    </source>
</evidence>
<evidence type="ECO:0000313" key="13">
    <source>
        <dbReference type="EMBL" id="KAF2462108.1"/>
    </source>
</evidence>
<keyword evidence="11" id="KW-0732">Signal</keyword>
<dbReference type="Pfam" id="PF18132">
    <property type="entry name" value="Tyrosinase_C"/>
    <property type="match status" value="1"/>
</dbReference>
<evidence type="ECO:0000256" key="3">
    <source>
        <dbReference type="ARBA" id="ARBA00011906"/>
    </source>
</evidence>
<dbReference type="EMBL" id="MU001670">
    <property type="protein sequence ID" value="KAF2462108.1"/>
    <property type="molecule type" value="Genomic_DNA"/>
</dbReference>
<dbReference type="PANTHER" id="PTHR11474">
    <property type="entry name" value="TYROSINASE FAMILY MEMBER"/>
    <property type="match status" value="1"/>
</dbReference>
<organism evidence="13 14">
    <name type="scientific">Lineolata rhizophorae</name>
    <dbReference type="NCBI Taxonomy" id="578093"/>
    <lineage>
        <taxon>Eukaryota</taxon>
        <taxon>Fungi</taxon>
        <taxon>Dikarya</taxon>
        <taxon>Ascomycota</taxon>
        <taxon>Pezizomycotina</taxon>
        <taxon>Dothideomycetes</taxon>
        <taxon>Dothideomycetes incertae sedis</taxon>
        <taxon>Lineolatales</taxon>
        <taxon>Lineolataceae</taxon>
        <taxon>Lineolata</taxon>
    </lineage>
</organism>
<comment type="catalytic activity">
    <reaction evidence="10">
        <text>L-tyrosine + O2 = L-dopaquinone + H2O</text>
        <dbReference type="Rhea" id="RHEA:18117"/>
        <dbReference type="ChEBI" id="CHEBI:15377"/>
        <dbReference type="ChEBI" id="CHEBI:15379"/>
        <dbReference type="ChEBI" id="CHEBI:57924"/>
        <dbReference type="ChEBI" id="CHEBI:58315"/>
        <dbReference type="EC" id="1.14.18.1"/>
    </reaction>
</comment>
<dbReference type="Pfam" id="PF00264">
    <property type="entry name" value="Tyrosinase"/>
    <property type="match status" value="1"/>
</dbReference>
<keyword evidence="5" id="KW-0560">Oxidoreductase</keyword>
<evidence type="ECO:0000256" key="9">
    <source>
        <dbReference type="ARBA" id="ARBA00048233"/>
    </source>
</evidence>
<dbReference type="PANTHER" id="PTHR11474:SF76">
    <property type="entry name" value="SHKT DOMAIN-CONTAINING PROTEIN"/>
    <property type="match status" value="1"/>
</dbReference>
<dbReference type="GO" id="GO:0042438">
    <property type="term" value="P:melanin biosynthetic process"/>
    <property type="evidence" value="ECO:0007669"/>
    <property type="project" value="UniProtKB-KW"/>
</dbReference>
<keyword evidence="4" id="KW-0479">Metal-binding</keyword>
<dbReference type="GO" id="GO:0004503">
    <property type="term" value="F:tyrosinase activity"/>
    <property type="evidence" value="ECO:0007669"/>
    <property type="project" value="UniProtKB-EC"/>
</dbReference>
<dbReference type="InterPro" id="IPR002227">
    <property type="entry name" value="Tyrosinase_Cu-bd"/>
</dbReference>
<evidence type="ECO:0000256" key="11">
    <source>
        <dbReference type="SAM" id="SignalP"/>
    </source>
</evidence>
<evidence type="ECO:0000256" key="1">
    <source>
        <dbReference type="ARBA" id="ARBA00001973"/>
    </source>
</evidence>
<gene>
    <name evidence="13" type="ORF">BDY21DRAFT_389512</name>
</gene>
<dbReference type="Gene3D" id="1.10.1280.10">
    <property type="entry name" value="Di-copper center containing domain from catechol oxidase"/>
    <property type="match status" value="1"/>
</dbReference>
<keyword evidence="6" id="KW-0186">Copper</keyword>
<dbReference type="PRINTS" id="PR00092">
    <property type="entry name" value="TYROSINASE"/>
</dbReference>
<evidence type="ECO:0000256" key="7">
    <source>
        <dbReference type="ARBA" id="ARBA00023033"/>
    </source>
</evidence>
<comment type="catalytic activity">
    <reaction evidence="9">
        <text>2 L-dopa + O2 = 2 L-dopaquinone + 2 H2O</text>
        <dbReference type="Rhea" id="RHEA:34287"/>
        <dbReference type="ChEBI" id="CHEBI:15377"/>
        <dbReference type="ChEBI" id="CHEBI:15379"/>
        <dbReference type="ChEBI" id="CHEBI:57504"/>
        <dbReference type="ChEBI" id="CHEBI:57924"/>
        <dbReference type="EC" id="1.14.18.1"/>
    </reaction>
</comment>
<protein>
    <recommendedName>
        <fullName evidence="3">tyrosinase</fullName>
        <ecNumber evidence="3">1.14.18.1</ecNumber>
    </recommendedName>
</protein>
<dbReference type="PROSITE" id="PS00498">
    <property type="entry name" value="TYROSINASE_2"/>
    <property type="match status" value="1"/>
</dbReference>
<accession>A0A6A6PDQ3</accession>
<keyword evidence="8" id="KW-0470">Melanin biosynthesis</keyword>
<name>A0A6A6PDQ3_9PEZI</name>
<dbReference type="AlphaFoldDB" id="A0A6A6PDQ3"/>
<dbReference type="InterPro" id="IPR041640">
    <property type="entry name" value="Tyrosinase_C"/>
</dbReference>
<feature type="signal peptide" evidence="11">
    <location>
        <begin position="1"/>
        <end position="22"/>
    </location>
</feature>
<dbReference type="GO" id="GO:0046872">
    <property type="term" value="F:metal ion binding"/>
    <property type="evidence" value="ECO:0007669"/>
    <property type="project" value="UniProtKB-KW"/>
</dbReference>
<dbReference type="EC" id="1.14.18.1" evidence="3"/>
<dbReference type="InterPro" id="IPR008922">
    <property type="entry name" value="Di-copper_centre_dom_sf"/>
</dbReference>
<evidence type="ECO:0000259" key="12">
    <source>
        <dbReference type="PROSITE" id="PS00498"/>
    </source>
</evidence>
<comment type="cofactor">
    <cofactor evidence="1">
        <name>Cu(2+)</name>
        <dbReference type="ChEBI" id="CHEBI:29036"/>
    </cofactor>
</comment>
<evidence type="ECO:0000313" key="14">
    <source>
        <dbReference type="Proteomes" id="UP000799766"/>
    </source>
</evidence>
<dbReference type="OrthoDB" id="6132182at2759"/>
<comment type="similarity">
    <text evidence="2">Belongs to the tyrosinase family.</text>
</comment>
<feature type="chain" id="PRO_5025631610" description="tyrosinase" evidence="11">
    <location>
        <begin position="23"/>
        <end position="598"/>
    </location>
</feature>
<evidence type="ECO:0000256" key="8">
    <source>
        <dbReference type="ARBA" id="ARBA00023101"/>
    </source>
</evidence>
<evidence type="ECO:0000256" key="10">
    <source>
        <dbReference type="ARBA" id="ARBA00048881"/>
    </source>
</evidence>
<keyword evidence="14" id="KW-1185">Reference proteome</keyword>
<evidence type="ECO:0000256" key="6">
    <source>
        <dbReference type="ARBA" id="ARBA00023008"/>
    </source>
</evidence>
<reference evidence="13" key="1">
    <citation type="journal article" date="2020" name="Stud. Mycol.">
        <title>101 Dothideomycetes genomes: a test case for predicting lifestyles and emergence of pathogens.</title>
        <authorList>
            <person name="Haridas S."/>
            <person name="Albert R."/>
            <person name="Binder M."/>
            <person name="Bloem J."/>
            <person name="Labutti K."/>
            <person name="Salamov A."/>
            <person name="Andreopoulos B."/>
            <person name="Baker S."/>
            <person name="Barry K."/>
            <person name="Bills G."/>
            <person name="Bluhm B."/>
            <person name="Cannon C."/>
            <person name="Castanera R."/>
            <person name="Culley D."/>
            <person name="Daum C."/>
            <person name="Ezra D."/>
            <person name="Gonzalez J."/>
            <person name="Henrissat B."/>
            <person name="Kuo A."/>
            <person name="Liang C."/>
            <person name="Lipzen A."/>
            <person name="Lutzoni F."/>
            <person name="Magnuson J."/>
            <person name="Mondo S."/>
            <person name="Nolan M."/>
            <person name="Ohm R."/>
            <person name="Pangilinan J."/>
            <person name="Park H.-J."/>
            <person name="Ramirez L."/>
            <person name="Alfaro M."/>
            <person name="Sun H."/>
            <person name="Tritt A."/>
            <person name="Yoshinaga Y."/>
            <person name="Zwiers L.-H."/>
            <person name="Turgeon B."/>
            <person name="Goodwin S."/>
            <person name="Spatafora J."/>
            <person name="Crous P."/>
            <person name="Grigoriev I."/>
        </authorList>
    </citation>
    <scope>NUCLEOTIDE SEQUENCE</scope>
    <source>
        <strain evidence="13">ATCC 16933</strain>
    </source>
</reference>
<keyword evidence="7" id="KW-0503">Monooxygenase</keyword>
<evidence type="ECO:0000256" key="2">
    <source>
        <dbReference type="ARBA" id="ARBA00009928"/>
    </source>
</evidence>
<evidence type="ECO:0000256" key="5">
    <source>
        <dbReference type="ARBA" id="ARBA00023002"/>
    </source>
</evidence>
<feature type="domain" description="Tyrosinase copper-binding" evidence="12">
    <location>
        <begin position="323"/>
        <end position="334"/>
    </location>
</feature>